<reference evidence="5" key="1">
    <citation type="journal article" date="2019" name="Int. J. Syst. Evol. Microbiol.">
        <title>The Global Catalogue of Microorganisms (GCM) 10K type strain sequencing project: providing services to taxonomists for standard genome sequencing and annotation.</title>
        <authorList>
            <consortium name="The Broad Institute Genomics Platform"/>
            <consortium name="The Broad Institute Genome Sequencing Center for Infectious Disease"/>
            <person name="Wu L."/>
            <person name="Ma J."/>
        </authorList>
    </citation>
    <scope>NUCLEOTIDE SEQUENCE [LARGE SCALE GENOMIC DNA]</scope>
    <source>
        <strain evidence="5">KCTC 52487</strain>
    </source>
</reference>
<organism evidence="4 5">
    <name type="scientific">Hyphobacterium vulgare</name>
    <dbReference type="NCBI Taxonomy" id="1736751"/>
    <lineage>
        <taxon>Bacteria</taxon>
        <taxon>Pseudomonadati</taxon>
        <taxon>Pseudomonadota</taxon>
        <taxon>Alphaproteobacteria</taxon>
        <taxon>Maricaulales</taxon>
        <taxon>Maricaulaceae</taxon>
        <taxon>Hyphobacterium</taxon>
    </lineage>
</organism>
<comment type="caution">
    <text evidence="4">The sequence shown here is derived from an EMBL/GenBank/DDBJ whole genome shotgun (WGS) entry which is preliminary data.</text>
</comment>
<name>A0ABV6ZU41_9PROT</name>
<evidence type="ECO:0000256" key="2">
    <source>
        <dbReference type="ARBA" id="ARBA00022525"/>
    </source>
</evidence>
<dbReference type="PROSITE" id="PS51326">
    <property type="entry name" value="AVIDIN_2"/>
    <property type="match status" value="1"/>
</dbReference>
<keyword evidence="2" id="KW-0964">Secreted</keyword>
<evidence type="ECO:0000256" key="3">
    <source>
        <dbReference type="ARBA" id="ARBA00022729"/>
    </source>
</evidence>
<evidence type="ECO:0000256" key="1">
    <source>
        <dbReference type="ARBA" id="ARBA00004613"/>
    </source>
</evidence>
<gene>
    <name evidence="4" type="ORF">ACFOOR_02315</name>
</gene>
<sequence>MTLTTLLMALQTAAAFPAGSVWENQGGSILHIDEMLENGHFHGRYINNAEGYPCSGVEYRVVGDVYDPLIQFSVVWRAEEETCHSITGWTGRIEEGEIVTEWRLVRWREDGFSEFAGESVFTRIDDHAE</sequence>
<keyword evidence="5" id="KW-1185">Reference proteome</keyword>
<keyword evidence="3" id="KW-0732">Signal</keyword>
<accession>A0ABV6ZU41</accession>
<dbReference type="Proteomes" id="UP001595379">
    <property type="component" value="Unassembled WGS sequence"/>
</dbReference>
<dbReference type="Gene3D" id="2.40.128.30">
    <property type="entry name" value="Avidin-like"/>
    <property type="match status" value="1"/>
</dbReference>
<dbReference type="InterPro" id="IPR036896">
    <property type="entry name" value="Avidin-like_sf"/>
</dbReference>
<dbReference type="EMBL" id="JBHRSV010000001">
    <property type="protein sequence ID" value="MFC2924933.1"/>
    <property type="molecule type" value="Genomic_DNA"/>
</dbReference>
<dbReference type="RefSeq" id="WP_343163818.1">
    <property type="nucleotide sequence ID" value="NZ_JBHRSV010000001.1"/>
</dbReference>
<evidence type="ECO:0000313" key="5">
    <source>
        <dbReference type="Proteomes" id="UP001595379"/>
    </source>
</evidence>
<evidence type="ECO:0000313" key="4">
    <source>
        <dbReference type="EMBL" id="MFC2924933.1"/>
    </source>
</evidence>
<dbReference type="InterPro" id="IPR005468">
    <property type="entry name" value="Avidin/str"/>
</dbReference>
<dbReference type="Pfam" id="PF01382">
    <property type="entry name" value="Avidin"/>
    <property type="match status" value="1"/>
</dbReference>
<protein>
    <submittedName>
        <fullName evidence="4">Avidin/streptavidin family protein</fullName>
    </submittedName>
</protein>
<comment type="subcellular location">
    <subcellularLocation>
        <location evidence="1">Secreted</location>
    </subcellularLocation>
</comment>
<dbReference type="SUPFAM" id="SSF50876">
    <property type="entry name" value="Avidin/streptavidin"/>
    <property type="match status" value="1"/>
</dbReference>
<proteinExistence type="predicted"/>